<evidence type="ECO:0000259" key="3">
    <source>
        <dbReference type="PROSITE" id="PS50883"/>
    </source>
</evidence>
<dbReference type="InterPro" id="IPR043128">
    <property type="entry name" value="Rev_trsase/Diguanyl_cyclase"/>
</dbReference>
<evidence type="ECO:0000259" key="4">
    <source>
        <dbReference type="PROSITE" id="PS50887"/>
    </source>
</evidence>
<dbReference type="PROSITE" id="PS50887">
    <property type="entry name" value="GGDEF"/>
    <property type="match status" value="1"/>
</dbReference>
<keyword evidence="6" id="KW-1185">Reference proteome</keyword>
<sequence length="899" mass="97291">MLKVVLIEARSASREVMSALQSGGETWGLAVTTSPSPAAAAALLTREIPSVLVAGVDALVSPEGVSLMAVALAQGVAVMALAETDRDPRGEQVLDQGAYECLSLETLTREALHRAIRQTALRAALDTLQETGDAGHRLLGVLGRDVRAALSTIVACTERLMEEADPEARRGLGSRIGAAATALEAPLADLSALERSRRHAGDLVQALGGGGVVIDMAPDLVCILQGGVIRHVNPAGAALLGVSPAALIGRRIEVLIHPDALGRLRDVLDRPRGGRRPVPAVLLQGDGGEVDVVVSVAPLGGRERKSLGTLVFLARDVSDRARAHREADRQAAFLRAVTDTMVDALIVADEGGRIERFNKAAERLFGVTAEDMIGRSINLLMPAQEARGHDRHLRTFMKSGCARVIGLGRELRARRLDGSEFPIELALSVVEQEGRRRFVAVVRDITERKEHEAQLVTLATRDPLTGLPNRVLLREHMEQALGTGVPFAVLFVDIDHFKKINDTLGHVVGDQVIRAMAQRLESHCQPHEGDMVAHLGGDEFTVIVGQVHDAEAVCARAEALMADLIRPYDVAGREVFTTVSVGAVCSPQDGIDVATLLRNVDTAVHHAKRQRRSSVVLYTPKLSADAVRRLHIETGLRRALERNEFDVHYQPKVDLMNGDILGAEALLRWDGRDVGKVSPMEFVPVAEETGLVQPIGEWVLRRACTQAALWRDRGLGPVRMGVNLSARQFNDPDLVTKVRTILEETGLDPSMLDLELTESMLVEDGDQVVAVLRRLKALGITLSIDDFGTGYSSFGYLKRFPIDFIKIDRSFVVDLPNNIDDMAITRAIASMASALRLRLVAEGVETNEQVAFLRTLGCDQGQGFLYSRPVPAVAFEALLRPRHLRIEGSGEAAPPQTSL</sequence>
<dbReference type="PROSITE" id="PS50883">
    <property type="entry name" value="EAL"/>
    <property type="match status" value="1"/>
</dbReference>
<feature type="domain" description="GGDEF" evidence="4">
    <location>
        <begin position="485"/>
        <end position="620"/>
    </location>
</feature>
<dbReference type="PANTHER" id="PTHR44757">
    <property type="entry name" value="DIGUANYLATE CYCLASE DGCP"/>
    <property type="match status" value="1"/>
</dbReference>
<dbReference type="PROSITE" id="PS50112">
    <property type="entry name" value="PAS"/>
    <property type="match status" value="2"/>
</dbReference>
<dbReference type="NCBIfam" id="TIGR00254">
    <property type="entry name" value="GGDEF"/>
    <property type="match status" value="1"/>
</dbReference>
<organism evidence="5 6">
    <name type="scientific">Pararhodospirillum photometricum DSM 122</name>
    <dbReference type="NCBI Taxonomy" id="1150469"/>
    <lineage>
        <taxon>Bacteria</taxon>
        <taxon>Pseudomonadati</taxon>
        <taxon>Pseudomonadota</taxon>
        <taxon>Alphaproteobacteria</taxon>
        <taxon>Rhodospirillales</taxon>
        <taxon>Rhodospirillaceae</taxon>
        <taxon>Pararhodospirillum</taxon>
    </lineage>
</organism>
<evidence type="ECO:0000313" key="6">
    <source>
        <dbReference type="Proteomes" id="UP000033220"/>
    </source>
</evidence>
<dbReference type="PATRIC" id="fig|1150469.3.peg.751"/>
<dbReference type="STRING" id="1150469.RSPPHO_00648"/>
<dbReference type="InterPro" id="IPR035965">
    <property type="entry name" value="PAS-like_dom_sf"/>
</dbReference>
<dbReference type="Pfam" id="PF00990">
    <property type="entry name" value="GGDEF"/>
    <property type="match status" value="1"/>
</dbReference>
<dbReference type="SMART" id="SM00091">
    <property type="entry name" value="PAS"/>
    <property type="match status" value="2"/>
</dbReference>
<dbReference type="eggNOG" id="COG5001">
    <property type="taxonomic scope" value="Bacteria"/>
</dbReference>
<dbReference type="PANTHER" id="PTHR44757:SF2">
    <property type="entry name" value="BIOFILM ARCHITECTURE MAINTENANCE PROTEIN MBAA"/>
    <property type="match status" value="1"/>
</dbReference>
<dbReference type="RefSeq" id="WP_014413914.1">
    <property type="nucleotide sequence ID" value="NC_017059.1"/>
</dbReference>
<dbReference type="SUPFAM" id="SSF141868">
    <property type="entry name" value="EAL domain-like"/>
    <property type="match status" value="1"/>
</dbReference>
<dbReference type="Gene3D" id="3.20.20.450">
    <property type="entry name" value="EAL domain"/>
    <property type="match status" value="1"/>
</dbReference>
<feature type="domain" description="PAS" evidence="1">
    <location>
        <begin position="227"/>
        <end position="270"/>
    </location>
</feature>
<dbReference type="Pfam" id="PF00563">
    <property type="entry name" value="EAL"/>
    <property type="match status" value="1"/>
</dbReference>
<evidence type="ECO:0000259" key="1">
    <source>
        <dbReference type="PROSITE" id="PS50112"/>
    </source>
</evidence>
<name>H6SQ04_PARPM</name>
<dbReference type="CDD" id="cd01948">
    <property type="entry name" value="EAL"/>
    <property type="match status" value="1"/>
</dbReference>
<dbReference type="SUPFAM" id="SSF55785">
    <property type="entry name" value="PYP-like sensor domain (PAS domain)"/>
    <property type="match status" value="2"/>
</dbReference>
<dbReference type="KEGG" id="rpm:RSPPHO_00648"/>
<dbReference type="OrthoDB" id="7251575at2"/>
<dbReference type="InterPro" id="IPR001610">
    <property type="entry name" value="PAC"/>
</dbReference>
<dbReference type="CDD" id="cd01949">
    <property type="entry name" value="GGDEF"/>
    <property type="match status" value="1"/>
</dbReference>
<dbReference type="InterPro" id="IPR029787">
    <property type="entry name" value="Nucleotide_cyclase"/>
</dbReference>
<feature type="domain" description="PAS" evidence="1">
    <location>
        <begin position="330"/>
        <end position="400"/>
    </location>
</feature>
<dbReference type="InterPro" id="IPR000014">
    <property type="entry name" value="PAS"/>
</dbReference>
<feature type="domain" description="EAL" evidence="3">
    <location>
        <begin position="629"/>
        <end position="883"/>
    </location>
</feature>
<dbReference type="Gene3D" id="3.30.70.270">
    <property type="match status" value="1"/>
</dbReference>
<dbReference type="NCBIfam" id="TIGR00229">
    <property type="entry name" value="sensory_box"/>
    <property type="match status" value="2"/>
</dbReference>
<dbReference type="Proteomes" id="UP000033220">
    <property type="component" value="Chromosome DSM 122"/>
</dbReference>
<gene>
    <name evidence="5" type="ORF">RSPPHO_00648</name>
</gene>
<dbReference type="FunFam" id="3.20.20.450:FF:000001">
    <property type="entry name" value="Cyclic di-GMP phosphodiesterase yahA"/>
    <property type="match status" value="1"/>
</dbReference>
<dbReference type="AlphaFoldDB" id="H6SQ04"/>
<dbReference type="InterPro" id="IPR001633">
    <property type="entry name" value="EAL_dom"/>
</dbReference>
<accession>H6SQ04</accession>
<dbReference type="InterPro" id="IPR035919">
    <property type="entry name" value="EAL_sf"/>
</dbReference>
<evidence type="ECO:0000313" key="5">
    <source>
        <dbReference type="EMBL" id="CCG07274.1"/>
    </source>
</evidence>
<dbReference type="SMART" id="SM00086">
    <property type="entry name" value="PAC"/>
    <property type="match status" value="1"/>
</dbReference>
<dbReference type="SMART" id="SM00267">
    <property type="entry name" value="GGDEF"/>
    <property type="match status" value="1"/>
</dbReference>
<dbReference type="InterPro" id="IPR000160">
    <property type="entry name" value="GGDEF_dom"/>
</dbReference>
<proteinExistence type="predicted"/>
<dbReference type="PROSITE" id="PS50113">
    <property type="entry name" value="PAC"/>
    <property type="match status" value="1"/>
</dbReference>
<feature type="domain" description="PAC" evidence="2">
    <location>
        <begin position="407"/>
        <end position="457"/>
    </location>
</feature>
<dbReference type="HOGENOM" id="CLU_000445_70_20_5"/>
<dbReference type="SUPFAM" id="SSF55073">
    <property type="entry name" value="Nucleotide cyclase"/>
    <property type="match status" value="1"/>
</dbReference>
<dbReference type="EMBL" id="HE663493">
    <property type="protein sequence ID" value="CCG07274.1"/>
    <property type="molecule type" value="Genomic_DNA"/>
</dbReference>
<dbReference type="SMART" id="SM00052">
    <property type="entry name" value="EAL"/>
    <property type="match status" value="1"/>
</dbReference>
<dbReference type="CDD" id="cd00130">
    <property type="entry name" value="PAS"/>
    <property type="match status" value="2"/>
</dbReference>
<dbReference type="Gene3D" id="3.30.450.20">
    <property type="entry name" value="PAS domain"/>
    <property type="match status" value="2"/>
</dbReference>
<dbReference type="InterPro" id="IPR000700">
    <property type="entry name" value="PAS-assoc_C"/>
</dbReference>
<evidence type="ECO:0000259" key="2">
    <source>
        <dbReference type="PROSITE" id="PS50113"/>
    </source>
</evidence>
<dbReference type="InterPro" id="IPR052155">
    <property type="entry name" value="Biofilm_reg_signaling"/>
</dbReference>
<reference evidence="5 6" key="1">
    <citation type="submission" date="2012-02" db="EMBL/GenBank/DDBJ databases">
        <title>Shotgun genome sequence of Phaeospirillum photometricum DSM 122.</title>
        <authorList>
            <person name="Duquesne K."/>
            <person name="Sturgis J."/>
        </authorList>
    </citation>
    <scope>NUCLEOTIDE SEQUENCE [LARGE SCALE GENOMIC DNA]</scope>
    <source>
        <strain evidence="6">DSM122</strain>
    </source>
</reference>
<dbReference type="Pfam" id="PF13426">
    <property type="entry name" value="PAS_9"/>
    <property type="match status" value="2"/>
</dbReference>
<protein>
    <submittedName>
        <fullName evidence="5">PAS:GGDEF</fullName>
    </submittedName>
</protein>